<dbReference type="Proteomes" id="UP000316095">
    <property type="component" value="Unassembled WGS sequence"/>
</dbReference>
<proteinExistence type="predicted"/>
<accession>A0A5C5X9Q6</accession>
<evidence type="ECO:0000313" key="1">
    <source>
        <dbReference type="EMBL" id="TWT59887.1"/>
    </source>
</evidence>
<dbReference type="CDD" id="cd11576">
    <property type="entry name" value="GH99_GH71_like_2"/>
    <property type="match status" value="1"/>
</dbReference>
<dbReference type="RefSeq" id="WP_146502067.1">
    <property type="nucleotide sequence ID" value="NZ_SJPG01000001.1"/>
</dbReference>
<organism evidence="1 2">
    <name type="scientific">Rubinisphaera italica</name>
    <dbReference type="NCBI Taxonomy" id="2527969"/>
    <lineage>
        <taxon>Bacteria</taxon>
        <taxon>Pseudomonadati</taxon>
        <taxon>Planctomycetota</taxon>
        <taxon>Planctomycetia</taxon>
        <taxon>Planctomycetales</taxon>
        <taxon>Planctomycetaceae</taxon>
        <taxon>Rubinisphaera</taxon>
    </lineage>
</organism>
<protein>
    <recommendedName>
        <fullName evidence="3">Xylosidase/arabinosidase</fullName>
    </recommendedName>
</protein>
<name>A0A5C5X9Q6_9PLAN</name>
<comment type="caution">
    <text evidence="1">The sequence shown here is derived from an EMBL/GenBank/DDBJ whole genome shotgun (WGS) entry which is preliminary data.</text>
</comment>
<keyword evidence="2" id="KW-1185">Reference proteome</keyword>
<gene>
    <name evidence="1" type="ORF">Pan54_05980</name>
</gene>
<sequence>MKSIRIYDMILFTSRLLFLCLTLNGALLCAEEISFLQEPQVNPASMDGKVLCGYQGWFRCPDDGMHEGWHHWSRNRNRLTPASLTFEMWPDVSDLPESSQFETPEFTDRLGKPARLFSSANAETVDIHFQWMQAYGIDGVFLQRFLVNIERPSFDVVLQNVRTSARKSGRVYAICYDLSGTPVDQIYIKLTTDWKRLVDELEVTQDRQYQHHNNQPVVFLWGLYPDRFDAEIANRLIDFFHEETKYQATVAGGTPWYWRREKDPGWFRAFRRLDILSPWNVGNVSHQDGNKEASTGYWQKDFEEATSNNVEWMPVIYPGFSWKNLKGESGANATILRRGGEFFWKQFLAANKTGVKMAYVAMFDEVDEATAIFKVSNHPPTQANFVTYEELPADWYLRLTAAGVKVIRGEAEPVSEIPIQPE</sequence>
<evidence type="ECO:0008006" key="3">
    <source>
        <dbReference type="Google" id="ProtNLM"/>
    </source>
</evidence>
<dbReference type="AlphaFoldDB" id="A0A5C5X9Q6"/>
<dbReference type="EMBL" id="SJPG01000001">
    <property type="protein sequence ID" value="TWT59887.1"/>
    <property type="molecule type" value="Genomic_DNA"/>
</dbReference>
<dbReference type="OrthoDB" id="6387072at2"/>
<evidence type="ECO:0000313" key="2">
    <source>
        <dbReference type="Proteomes" id="UP000316095"/>
    </source>
</evidence>
<dbReference type="Gene3D" id="3.20.20.80">
    <property type="entry name" value="Glycosidases"/>
    <property type="match status" value="1"/>
</dbReference>
<reference evidence="1 2" key="1">
    <citation type="submission" date="2019-02" db="EMBL/GenBank/DDBJ databases">
        <title>Deep-cultivation of Planctomycetes and their phenomic and genomic characterization uncovers novel biology.</title>
        <authorList>
            <person name="Wiegand S."/>
            <person name="Jogler M."/>
            <person name="Boedeker C."/>
            <person name="Pinto D."/>
            <person name="Vollmers J."/>
            <person name="Rivas-Marin E."/>
            <person name="Kohn T."/>
            <person name="Peeters S.H."/>
            <person name="Heuer A."/>
            <person name="Rast P."/>
            <person name="Oberbeckmann S."/>
            <person name="Bunk B."/>
            <person name="Jeske O."/>
            <person name="Meyerdierks A."/>
            <person name="Storesund J.E."/>
            <person name="Kallscheuer N."/>
            <person name="Luecker S."/>
            <person name="Lage O.M."/>
            <person name="Pohl T."/>
            <person name="Merkel B.J."/>
            <person name="Hornburger P."/>
            <person name="Mueller R.-W."/>
            <person name="Bruemmer F."/>
            <person name="Labrenz M."/>
            <person name="Spormann A.M."/>
            <person name="Op Den Camp H."/>
            <person name="Overmann J."/>
            <person name="Amann R."/>
            <person name="Jetten M.S.M."/>
            <person name="Mascher T."/>
            <person name="Medema M.H."/>
            <person name="Devos D.P."/>
            <person name="Kaster A.-K."/>
            <person name="Ovreas L."/>
            <person name="Rohde M."/>
            <person name="Galperin M.Y."/>
            <person name="Jogler C."/>
        </authorList>
    </citation>
    <scope>NUCLEOTIDE SEQUENCE [LARGE SCALE GENOMIC DNA]</scope>
    <source>
        <strain evidence="1 2">Pan54</strain>
    </source>
</reference>